<dbReference type="Gene3D" id="2.30.30.140">
    <property type="match status" value="12"/>
</dbReference>
<feature type="domain" description="Tudor" evidence="2">
    <location>
        <begin position="715"/>
        <end position="773"/>
    </location>
</feature>
<feature type="region of interest" description="Disordered" evidence="1">
    <location>
        <begin position="1865"/>
        <end position="1910"/>
    </location>
</feature>
<name>A0A6A4VTX8_AMPAM</name>
<protein>
    <submittedName>
        <fullName evidence="3">Tudor domain-containing protein 1</fullName>
    </submittedName>
</protein>
<feature type="domain" description="Tudor" evidence="2">
    <location>
        <begin position="505"/>
        <end position="561"/>
    </location>
</feature>
<feature type="region of interest" description="Disordered" evidence="1">
    <location>
        <begin position="2090"/>
        <end position="2119"/>
    </location>
</feature>
<feature type="region of interest" description="Disordered" evidence="1">
    <location>
        <begin position="842"/>
        <end position="879"/>
    </location>
</feature>
<feature type="compositionally biased region" description="Low complexity" evidence="1">
    <location>
        <begin position="1228"/>
        <end position="1251"/>
    </location>
</feature>
<feature type="compositionally biased region" description="Basic and acidic residues" evidence="1">
    <location>
        <begin position="2317"/>
        <end position="2334"/>
    </location>
</feature>
<feature type="compositionally biased region" description="Low complexity" evidence="1">
    <location>
        <begin position="1667"/>
        <end position="1683"/>
    </location>
</feature>
<dbReference type="InterPro" id="IPR002999">
    <property type="entry name" value="Tudor"/>
</dbReference>
<feature type="compositionally biased region" description="Polar residues" evidence="1">
    <location>
        <begin position="1074"/>
        <end position="1092"/>
    </location>
</feature>
<sequence>MCDCSLYVTSVTNAGTHISFHAQPNPEQFAVLDRLITQNQAFFEQARLPSPYQLPPGQTVLVKSTSSGAAKWHRARVVGIQGPTVSVEYIDYGTSELAHYTQICASRTALPAAVLTQPPLAVPCVLAEVLPATGTWTEAAFSHAESALRSRQPVQAQVLRQDTDGVWHVRIYTGDGRTLASQLAALGMGRLTTPSGQYPVQAACSPLTPASRGPEPPLAFATRVSELLSVPPLSGSEALVTICHYINGPAKFAVQLYEHQPALLQLMTEIQSYCQSSPPVPLSAVESGVVCLGSSASREGRYLRGVITQADGNVVKVYWADYGNDETKVVSELRAMPRQFTQLRIQASRVTLAGLSALKPVPGRAETIFRQKTEGSVLTGRFDKPRDQPAGAATGSATCLNQVELFDVGESVLEILIREGAYERRSGSAPASRTPPVVAARRSASPPAEPPPLTPGTHAEVRVVSVTSVSSLHVRALDTEPVLQQTLQRLTDALNVSACPLPMVRASEGSLCAVFKDASYQRARVMSVGRRDMKVLYIDLGTSEIIPAGAAFALEQDVANYPPQAVHCCLSGLEMSHGTPELVEQLRALTAGGRLLCEVLDQLGEKRIVRLTDLTRSPPLDVGAMLRGMMSGARRVKQSPSKPPTAAGSPRPAPAAVTVRPPEVELGRPEHISVVYVESAAAFFGQLLSADVDAMYDMEAAMQERYGGAVSPLRPAPVGAFCVGRSTINETFYRAKVLLSASDKVTIQYIDYGDQESKAPSEVFPLLPEFTKLPQLGMFCCLAGGESVPEDTFSRLVQDQTLLVLPVFGSGDHYRVTLPPCSENQPLLAQLKPFGIAAAAVPPPKSPAATNGSVSSPSPRPPSSSPVATTGQPSDTVKLTEPQLPVGLFKFVRLLVNDISSPSHPKQDVTVVHAVSPSEFYVRLREHSDSLARLEAELASYGTAAPAPVTPQQTVAVETAAGWRRGRVNGRKIDQVSVFLLDSGETVSVPMSSVRLLRSEHARLPAQAILCCAKGARPSGKGGWTDEETTQFRGSVAGRSFLARAEEARPGAPAVVTLAQAEPVRATALLHPGSGQQSPRSSDTNNNTTKRTSPPPRADQEVLQTIVHTVTSNGHGGVDLEKRCKLLDLLLKDPNWRDKSTAVPPPSASSGPGWRSSDSRPNGGLRAAERRSSGSSAPAPSPRPPKPSTTSAAAPAAAAAPDEDPEPRLERFVGKMRMDDPAEYAPVSRSSAGRGDGDSSSGRPSSRANGGDTRKPAPPAPSRVEIPSHSATITRRPVPPGAPLAVTPTWVSGLARFYVQRCPAEPEFTSLMEEMQRFYSGLKAEDGQEAQPQTGRPVAARFTDGAWYRALVRSVSPTELRVLFVDYGNCEVVPRREVKRLKEEHCRLPAQAYSCRFAGVEPAGGQWKTLDEKQLAKYFNGDMTVTASSDASGSVSAVEVTLSGQKVTDMLVADGLAVRPQPGQTLKQQHLGPFTGLPNPFRSGDKLAVFVSYIVSPDRLYCQLSERAADIEQLETQIETAVTDGGKPLDGSAAAGAGCLAPFDGTFYRGVVVERTGSDAAVHFVDYGNTETVPAAELLECPEPLRRLPAQAIRLSLTGVPKDRTDDLTARADQMEFVARVDLVCADHLNVTLFDGETNVSVELGASATPAPAPTQAPTPAAPTPTPASVAPSPAPAATPSAPQKHLGPFTGLPNPFRSGDKLAVFVSYIVSPDRLYCQLSERAADIEQLETQIETAVADGGKPLVGSAAAGAGCLAPFDGTFYRGVVVERTGSDAAVHFVDYGNTETVPAAQLRECPEPLRRLPAQAIRLSLTGVPKDRTDDLTARADQMEFVARVDLVRSDHLNVTLFDGETNVNVELGASAAPARAPADQTPAPAAPAPAVTPAPAPAEPQKTVTAPQAEQPSPAPEARPIAVSFTVSPGEFYVQDAAAADQLDELMARLETEYTKLADGERAVNEVQPGDLLAAPFSEDGAFYRARVLAADSADTSQLHLQFIDYGNSERCARSACRLLTPPLLAPAPFAQRCRLAGAAAPAGGWTADAAAALDTLTGAPDGQVKMVTVSGDGDCWTVKLIGLGGEDVAKALVEAGHAAEESEESDKKVTDAPTEREEEAPRAEPAVEVTALTDLVPGRSVTVAVSFSLGPCEFWVQLLSNSARLDTLTEALEAAGELEPSGELPVAESPAAGQLVAVRYSVDCAMYRARLLPDSDSAESRRVLFVDYGNTESVPVGELRCLPPQLTEESLLAARCSLSLRVAEGAETAAAERFAELADSELELQMTLVVAGDPAIVTLTHEGCDLAGVLVEEGLAVPVEVSQKTEETREHKTADTDGDTKVNQIEVNTGDSEEPATESRLEDPGDHEVFVSHVNSPLEFYVQSPDTTALDDLMERLAAAAASLAPAEPPFEPTNLLAAPFSEDEALYRARVMSTTDDRARVQFVDYGNGEEVEAAALRRLPAELSELPPQALRCRLPVEACAASAVGRLRELTEEGARLTRLAASADADGPVALVRLTVDGQDVAETLAADGLCRLARRLTLPPALMPPLDTDMEVSVTFVGTDEVFVMLSDDRSALIELRKVIADLYDDTDPPPPLAAPAASDLCVVQDTNGGWNRATVLTVGAESTARVRLVDTGYILEGVALSDLRQPLQAVALPPPLVHCCHPAPDCDRHRVAEAGSLDGLVTVRFTADGDRLVLHLVTSGAAAAPEVSSAGQTTEQPAAEEGTSPASAEVSSAGQTDRTARR</sequence>
<feature type="region of interest" description="Disordered" evidence="1">
    <location>
        <begin position="1070"/>
        <end position="1101"/>
    </location>
</feature>
<feature type="compositionally biased region" description="Basic and acidic residues" evidence="1">
    <location>
        <begin position="2091"/>
        <end position="2116"/>
    </location>
</feature>
<feature type="region of interest" description="Disordered" evidence="1">
    <location>
        <begin position="424"/>
        <end position="458"/>
    </location>
</feature>
<evidence type="ECO:0000256" key="1">
    <source>
        <dbReference type="SAM" id="MobiDB-lite"/>
    </source>
</evidence>
<dbReference type="EMBL" id="VIIS01001440">
    <property type="protein sequence ID" value="KAF0298267.1"/>
    <property type="molecule type" value="Genomic_DNA"/>
</dbReference>
<keyword evidence="4" id="KW-1185">Reference proteome</keyword>
<feature type="compositionally biased region" description="Low complexity" evidence="1">
    <location>
        <begin position="435"/>
        <end position="446"/>
    </location>
</feature>
<dbReference type="SUPFAM" id="SSF63748">
    <property type="entry name" value="Tudor/PWWP/MBT"/>
    <property type="match status" value="12"/>
</dbReference>
<dbReference type="Proteomes" id="UP000440578">
    <property type="component" value="Unassembled WGS sequence"/>
</dbReference>
<dbReference type="InterPro" id="IPR050621">
    <property type="entry name" value="Tudor_domain_containing"/>
</dbReference>
<evidence type="ECO:0000259" key="2">
    <source>
        <dbReference type="PROSITE" id="PS50304"/>
    </source>
</evidence>
<proteinExistence type="predicted"/>
<feature type="domain" description="Tudor" evidence="2">
    <location>
        <begin position="2183"/>
        <end position="2243"/>
    </location>
</feature>
<feature type="domain" description="Tudor" evidence="2">
    <location>
        <begin position="1748"/>
        <end position="1804"/>
    </location>
</feature>
<dbReference type="PROSITE" id="PS50304">
    <property type="entry name" value="TUDOR"/>
    <property type="match status" value="9"/>
</dbReference>
<feature type="region of interest" description="Disordered" evidence="1">
    <location>
        <begin position="1136"/>
        <end position="1282"/>
    </location>
</feature>
<feature type="compositionally biased region" description="Low complexity" evidence="1">
    <location>
        <begin position="1899"/>
        <end position="1910"/>
    </location>
</feature>
<dbReference type="PANTHER" id="PTHR22948:SF29">
    <property type="entry name" value="FI02030P-RELATED"/>
    <property type="match status" value="1"/>
</dbReference>
<feature type="domain" description="Tudor" evidence="2">
    <location>
        <begin position="1959"/>
        <end position="2020"/>
    </location>
</feature>
<feature type="compositionally biased region" description="Low complexity" evidence="1">
    <location>
        <begin position="1865"/>
        <end position="1876"/>
    </location>
</feature>
<dbReference type="SMART" id="SM00333">
    <property type="entry name" value="TUDOR"/>
    <property type="match status" value="12"/>
</dbReference>
<dbReference type="PANTHER" id="PTHR22948">
    <property type="entry name" value="TUDOR DOMAIN CONTAINING PROTEIN"/>
    <property type="match status" value="1"/>
</dbReference>
<feature type="domain" description="Tudor" evidence="2">
    <location>
        <begin position="284"/>
        <end position="343"/>
    </location>
</feature>
<dbReference type="FunFam" id="2.30.30.140:FF:000018">
    <property type="entry name" value="Serine/threonine-protein kinase 31"/>
    <property type="match status" value="1"/>
</dbReference>
<dbReference type="InterPro" id="IPR035437">
    <property type="entry name" value="SNase_OB-fold_sf"/>
</dbReference>
<feature type="domain" description="Tudor" evidence="2">
    <location>
        <begin position="1532"/>
        <end position="1588"/>
    </location>
</feature>
<feature type="region of interest" description="Disordered" evidence="1">
    <location>
        <begin position="2703"/>
        <end position="2742"/>
    </location>
</feature>
<dbReference type="SUPFAM" id="SSF50199">
    <property type="entry name" value="Staphylococcal nuclease"/>
    <property type="match status" value="1"/>
</dbReference>
<feature type="region of interest" description="Disordered" evidence="1">
    <location>
        <begin position="1647"/>
        <end position="1693"/>
    </location>
</feature>
<feature type="compositionally biased region" description="Low complexity" evidence="1">
    <location>
        <begin position="847"/>
        <end position="857"/>
    </location>
</feature>
<dbReference type="EMBL" id="VIIS01001440">
    <property type="protein sequence ID" value="KAF0298266.1"/>
    <property type="molecule type" value="Genomic_DNA"/>
</dbReference>
<comment type="caution">
    <text evidence="3">The sequence shown here is derived from an EMBL/GenBank/DDBJ whole genome shotgun (WGS) entry which is preliminary data.</text>
</comment>
<dbReference type="OrthoDB" id="9989103at2759"/>
<feature type="compositionally biased region" description="Polar residues" evidence="1">
    <location>
        <begin position="868"/>
        <end position="877"/>
    </location>
</feature>
<evidence type="ECO:0000313" key="4">
    <source>
        <dbReference type="Proteomes" id="UP000440578"/>
    </source>
</evidence>
<feature type="compositionally biased region" description="Polar residues" evidence="1">
    <location>
        <begin position="2724"/>
        <end position="2742"/>
    </location>
</feature>
<accession>A0A6A4VTX8</accession>
<dbReference type="Pfam" id="PF00567">
    <property type="entry name" value="TUDOR"/>
    <property type="match status" value="12"/>
</dbReference>
<gene>
    <name evidence="3" type="primary">tdrd1_6</name>
    <name evidence="3" type="ORF">FJT64_004383</name>
</gene>
<feature type="compositionally biased region" description="Low complexity" evidence="1">
    <location>
        <begin position="1188"/>
        <end position="1200"/>
    </location>
</feature>
<reference evidence="3 4" key="1">
    <citation type="submission" date="2019-07" db="EMBL/GenBank/DDBJ databases">
        <title>Draft genome assembly of a fouling barnacle, Amphibalanus amphitrite (Darwin, 1854): The first reference genome for Thecostraca.</title>
        <authorList>
            <person name="Kim W."/>
        </authorList>
    </citation>
    <scope>NUCLEOTIDE SEQUENCE [LARGE SCALE GENOMIC DNA]</scope>
    <source>
        <strain evidence="3">SNU_AA5</strain>
        <tissue evidence="3">Soma without cirri and trophi</tissue>
    </source>
</reference>
<feature type="compositionally biased region" description="Pro residues" evidence="1">
    <location>
        <begin position="1651"/>
        <end position="1666"/>
    </location>
</feature>
<feature type="compositionally biased region" description="Pro residues" evidence="1">
    <location>
        <begin position="1877"/>
        <end position="1891"/>
    </location>
</feature>
<dbReference type="GO" id="GO:0005737">
    <property type="term" value="C:cytoplasm"/>
    <property type="evidence" value="ECO:0007669"/>
    <property type="project" value="UniProtKB-ARBA"/>
</dbReference>
<feature type="compositionally biased region" description="Low complexity" evidence="1">
    <location>
        <begin position="1148"/>
        <end position="1161"/>
    </location>
</feature>
<feature type="compositionally biased region" description="Basic and acidic residues" evidence="1">
    <location>
        <begin position="1206"/>
        <end position="1220"/>
    </location>
</feature>
<feature type="domain" description="Tudor" evidence="2">
    <location>
        <begin position="1331"/>
        <end position="1388"/>
    </location>
</feature>
<feature type="domain" description="Tudor" evidence="2">
    <location>
        <begin position="2404"/>
        <end position="2462"/>
    </location>
</feature>
<feature type="compositionally biased region" description="Polar residues" evidence="1">
    <location>
        <begin position="2335"/>
        <end position="2344"/>
    </location>
</feature>
<dbReference type="CDD" id="cd20379">
    <property type="entry name" value="Tudor_dTUD-like"/>
    <property type="match status" value="1"/>
</dbReference>
<feature type="region of interest" description="Disordered" evidence="1">
    <location>
        <begin position="2316"/>
        <end position="2359"/>
    </location>
</feature>
<organism evidence="3 4">
    <name type="scientific">Amphibalanus amphitrite</name>
    <name type="common">Striped barnacle</name>
    <name type="synonym">Balanus amphitrite</name>
    <dbReference type="NCBI Taxonomy" id="1232801"/>
    <lineage>
        <taxon>Eukaryota</taxon>
        <taxon>Metazoa</taxon>
        <taxon>Ecdysozoa</taxon>
        <taxon>Arthropoda</taxon>
        <taxon>Crustacea</taxon>
        <taxon>Multicrustacea</taxon>
        <taxon>Cirripedia</taxon>
        <taxon>Thoracica</taxon>
        <taxon>Thoracicalcarea</taxon>
        <taxon>Balanomorpha</taxon>
        <taxon>Balanoidea</taxon>
        <taxon>Balanidae</taxon>
        <taxon>Amphibalaninae</taxon>
        <taxon>Amphibalanus</taxon>
    </lineage>
</organism>
<dbReference type="Gene3D" id="2.40.50.90">
    <property type="match status" value="10"/>
</dbReference>
<evidence type="ECO:0000313" key="3">
    <source>
        <dbReference type="EMBL" id="KAF0298266.1"/>
    </source>
</evidence>
<feature type="region of interest" description="Disordered" evidence="1">
    <location>
        <begin position="633"/>
        <end position="657"/>
    </location>
</feature>